<dbReference type="PRINTS" id="PR00081">
    <property type="entry name" value="GDHRDH"/>
</dbReference>
<sequence length="268" mass="28884">MAAGIEHEKGSNVPKTKVYLDKFAGYVVIVTEAAAGIGEATSPIFAQQRAQVILFEVDKPKLKDFKASIQQAGGKVDSRPCDISNDEDICQAVAGTTQTYKKIDALVNLAGIYPYHYLFDYPIDVYRRVISVNLDGAFFLTQAVIPHMPKAGYGRITHTSPFTYGEPEPGLVSYVASKAGIIGLVRATATEAGPGVTINAVMPSLIDTAHVRANDGSQNLFERVIPKQTVKRKGHPLDVAHTACFIASPEASFFSSQVFDCSGGETFH</sequence>
<evidence type="ECO:0000256" key="1">
    <source>
        <dbReference type="ARBA" id="ARBA00006484"/>
    </source>
</evidence>
<evidence type="ECO:0000256" key="2">
    <source>
        <dbReference type="ARBA" id="ARBA00022857"/>
    </source>
</evidence>
<keyword evidence="2" id="KW-0521">NADP</keyword>
<dbReference type="SUPFAM" id="SSF51735">
    <property type="entry name" value="NAD(P)-binding Rossmann-fold domains"/>
    <property type="match status" value="1"/>
</dbReference>
<proteinExistence type="inferred from homology"/>
<keyword evidence="3" id="KW-0560">Oxidoreductase</keyword>
<dbReference type="PANTHER" id="PTHR24321:SF8">
    <property type="entry name" value="ESTRADIOL 17-BETA-DEHYDROGENASE 8-RELATED"/>
    <property type="match status" value="1"/>
</dbReference>
<evidence type="ECO:0000313" key="5">
    <source>
        <dbReference type="Proteomes" id="UP000800200"/>
    </source>
</evidence>
<comment type="similarity">
    <text evidence="1">Belongs to the short-chain dehydrogenases/reductases (SDR) family.</text>
</comment>
<dbReference type="CDD" id="cd05233">
    <property type="entry name" value="SDR_c"/>
    <property type="match status" value="1"/>
</dbReference>
<dbReference type="InterPro" id="IPR020904">
    <property type="entry name" value="Sc_DH/Rdtase_CS"/>
</dbReference>
<evidence type="ECO:0000256" key="3">
    <source>
        <dbReference type="ARBA" id="ARBA00023002"/>
    </source>
</evidence>
<dbReference type="GO" id="GO:0016491">
    <property type="term" value="F:oxidoreductase activity"/>
    <property type="evidence" value="ECO:0007669"/>
    <property type="project" value="UniProtKB-KW"/>
</dbReference>
<gene>
    <name evidence="4" type="ORF">K469DRAFT_609383</name>
</gene>
<organism evidence="4 5">
    <name type="scientific">Zopfia rhizophila CBS 207.26</name>
    <dbReference type="NCBI Taxonomy" id="1314779"/>
    <lineage>
        <taxon>Eukaryota</taxon>
        <taxon>Fungi</taxon>
        <taxon>Dikarya</taxon>
        <taxon>Ascomycota</taxon>
        <taxon>Pezizomycotina</taxon>
        <taxon>Dothideomycetes</taxon>
        <taxon>Dothideomycetes incertae sedis</taxon>
        <taxon>Zopfiaceae</taxon>
        <taxon>Zopfia</taxon>
    </lineage>
</organism>
<name>A0A6A6DBX7_9PEZI</name>
<dbReference type="PROSITE" id="PS00061">
    <property type="entry name" value="ADH_SHORT"/>
    <property type="match status" value="1"/>
</dbReference>
<dbReference type="EMBL" id="ML994723">
    <property type="protein sequence ID" value="KAF2175832.1"/>
    <property type="molecule type" value="Genomic_DNA"/>
</dbReference>
<evidence type="ECO:0000313" key="4">
    <source>
        <dbReference type="EMBL" id="KAF2175832.1"/>
    </source>
</evidence>
<reference evidence="4" key="1">
    <citation type="journal article" date="2020" name="Stud. Mycol.">
        <title>101 Dothideomycetes genomes: a test case for predicting lifestyles and emergence of pathogens.</title>
        <authorList>
            <person name="Haridas S."/>
            <person name="Albert R."/>
            <person name="Binder M."/>
            <person name="Bloem J."/>
            <person name="Labutti K."/>
            <person name="Salamov A."/>
            <person name="Andreopoulos B."/>
            <person name="Baker S."/>
            <person name="Barry K."/>
            <person name="Bills G."/>
            <person name="Bluhm B."/>
            <person name="Cannon C."/>
            <person name="Castanera R."/>
            <person name="Culley D."/>
            <person name="Daum C."/>
            <person name="Ezra D."/>
            <person name="Gonzalez J."/>
            <person name="Henrissat B."/>
            <person name="Kuo A."/>
            <person name="Liang C."/>
            <person name="Lipzen A."/>
            <person name="Lutzoni F."/>
            <person name="Magnuson J."/>
            <person name="Mondo S."/>
            <person name="Nolan M."/>
            <person name="Ohm R."/>
            <person name="Pangilinan J."/>
            <person name="Park H.-J."/>
            <person name="Ramirez L."/>
            <person name="Alfaro M."/>
            <person name="Sun H."/>
            <person name="Tritt A."/>
            <person name="Yoshinaga Y."/>
            <person name="Zwiers L.-H."/>
            <person name="Turgeon B."/>
            <person name="Goodwin S."/>
            <person name="Spatafora J."/>
            <person name="Crous P."/>
            <person name="Grigoriev I."/>
        </authorList>
    </citation>
    <scope>NUCLEOTIDE SEQUENCE</scope>
    <source>
        <strain evidence="4">CBS 207.26</strain>
    </source>
</reference>
<dbReference type="Proteomes" id="UP000800200">
    <property type="component" value="Unassembled WGS sequence"/>
</dbReference>
<protein>
    <submittedName>
        <fullName evidence="4">NAD(P)-binding protein</fullName>
    </submittedName>
</protein>
<dbReference type="Pfam" id="PF13561">
    <property type="entry name" value="adh_short_C2"/>
    <property type="match status" value="1"/>
</dbReference>
<dbReference type="InterPro" id="IPR036291">
    <property type="entry name" value="NAD(P)-bd_dom_sf"/>
</dbReference>
<dbReference type="OrthoDB" id="47007at2759"/>
<dbReference type="PRINTS" id="PR00080">
    <property type="entry name" value="SDRFAMILY"/>
</dbReference>
<dbReference type="PANTHER" id="PTHR24321">
    <property type="entry name" value="DEHYDROGENASES, SHORT CHAIN"/>
    <property type="match status" value="1"/>
</dbReference>
<dbReference type="AlphaFoldDB" id="A0A6A6DBX7"/>
<keyword evidence="5" id="KW-1185">Reference proteome</keyword>
<accession>A0A6A6DBX7</accession>
<dbReference type="Gene3D" id="3.40.50.720">
    <property type="entry name" value="NAD(P)-binding Rossmann-like Domain"/>
    <property type="match status" value="1"/>
</dbReference>
<dbReference type="InterPro" id="IPR002347">
    <property type="entry name" value="SDR_fam"/>
</dbReference>